<name>A0A8I0HPM1_9CORY</name>
<sequence length="328" mass="34862">MDPVTPALTPPVPLVHLIIGDDEYLAERARLSITTQIREASPEGEALPVTMMRAGEVSEGELLDLLSPSLFGEDRVVVLTHMDQAGQEPANLVLKAAVDPAPGIHMIIIHSGGGRTKQMVPKLKKIAVVHEAAKLKDRELPAWVMQEFRTHGAKVTPDVVHALLEGVGSDLRELASAVAQLVADTDGNVTVEKIRTYYRGVAEVSGFDVADLACAGQVSKAVASTRRALQLGVKPAALSAALSMKVGQIARLYSTRGRIDSGRLAGVLGVPPFVVEKVAKQARTWSGEAVSEAVILMAELDAAVKGQGGDPEFAIEFAVRRVAELARK</sequence>
<dbReference type="NCBIfam" id="TIGR01128">
    <property type="entry name" value="holA"/>
    <property type="match status" value="1"/>
</dbReference>
<evidence type="ECO:0000256" key="1">
    <source>
        <dbReference type="ARBA" id="ARBA00012417"/>
    </source>
</evidence>
<dbReference type="GO" id="GO:0003677">
    <property type="term" value="F:DNA binding"/>
    <property type="evidence" value="ECO:0007669"/>
    <property type="project" value="InterPro"/>
</dbReference>
<feature type="domain" description="DNA polymerase III delta subunit-like C-terminal" evidence="8">
    <location>
        <begin position="206"/>
        <end position="319"/>
    </location>
</feature>
<evidence type="ECO:0000256" key="4">
    <source>
        <dbReference type="ARBA" id="ARBA00022705"/>
    </source>
</evidence>
<dbReference type="SUPFAM" id="SSF48019">
    <property type="entry name" value="post-AAA+ oligomerization domain-like"/>
    <property type="match status" value="1"/>
</dbReference>
<evidence type="ECO:0000313" key="10">
    <source>
        <dbReference type="Proteomes" id="UP000650224"/>
    </source>
</evidence>
<accession>A0A8I0HPM1</accession>
<evidence type="ECO:0000259" key="8">
    <source>
        <dbReference type="Pfam" id="PF21694"/>
    </source>
</evidence>
<gene>
    <name evidence="9" type="primary">holA</name>
    <name evidence="9" type="ORF">H9627_02020</name>
</gene>
<evidence type="ECO:0000256" key="3">
    <source>
        <dbReference type="ARBA" id="ARBA00022695"/>
    </source>
</evidence>
<dbReference type="AlphaFoldDB" id="A0A8I0HPM1"/>
<keyword evidence="10" id="KW-1185">Reference proteome</keyword>
<dbReference type="InterPro" id="IPR005790">
    <property type="entry name" value="DNA_polIII_delta"/>
</dbReference>
<dbReference type="Proteomes" id="UP000650224">
    <property type="component" value="Unassembled WGS sequence"/>
</dbReference>
<proteinExistence type="inferred from homology"/>
<organism evidence="9 10">
    <name type="scientific">Corynebacterium gallinarum</name>
    <dbReference type="NCBI Taxonomy" id="2762214"/>
    <lineage>
        <taxon>Bacteria</taxon>
        <taxon>Bacillati</taxon>
        <taxon>Actinomycetota</taxon>
        <taxon>Actinomycetes</taxon>
        <taxon>Mycobacteriales</taxon>
        <taxon>Corynebacteriaceae</taxon>
        <taxon>Corynebacterium</taxon>
    </lineage>
</organism>
<dbReference type="RefSeq" id="WP_191732345.1">
    <property type="nucleotide sequence ID" value="NZ_JACSPR010000001.1"/>
</dbReference>
<dbReference type="InterPro" id="IPR027417">
    <property type="entry name" value="P-loop_NTPase"/>
</dbReference>
<dbReference type="SUPFAM" id="SSF52540">
    <property type="entry name" value="P-loop containing nucleoside triphosphate hydrolases"/>
    <property type="match status" value="1"/>
</dbReference>
<comment type="catalytic activity">
    <reaction evidence="7">
        <text>DNA(n) + a 2'-deoxyribonucleoside 5'-triphosphate = DNA(n+1) + diphosphate</text>
        <dbReference type="Rhea" id="RHEA:22508"/>
        <dbReference type="Rhea" id="RHEA-COMP:17339"/>
        <dbReference type="Rhea" id="RHEA-COMP:17340"/>
        <dbReference type="ChEBI" id="CHEBI:33019"/>
        <dbReference type="ChEBI" id="CHEBI:61560"/>
        <dbReference type="ChEBI" id="CHEBI:173112"/>
        <dbReference type="EC" id="2.7.7.7"/>
    </reaction>
</comment>
<dbReference type="PANTHER" id="PTHR34388">
    <property type="entry name" value="DNA POLYMERASE III SUBUNIT DELTA"/>
    <property type="match status" value="1"/>
</dbReference>
<evidence type="ECO:0000256" key="5">
    <source>
        <dbReference type="ARBA" id="ARBA00022932"/>
    </source>
</evidence>
<comment type="caution">
    <text evidence="9">The sequence shown here is derived from an EMBL/GenBank/DDBJ whole genome shotgun (WGS) entry which is preliminary data.</text>
</comment>
<dbReference type="InterPro" id="IPR048466">
    <property type="entry name" value="DNA_pol3_delta-like_C"/>
</dbReference>
<keyword evidence="3 9" id="KW-0548">Nucleotidyltransferase</keyword>
<dbReference type="Gene3D" id="3.40.50.300">
    <property type="entry name" value="P-loop containing nucleotide triphosphate hydrolases"/>
    <property type="match status" value="1"/>
</dbReference>
<dbReference type="NCBIfam" id="NF004165">
    <property type="entry name" value="PRK05629.1"/>
    <property type="match status" value="1"/>
</dbReference>
<evidence type="ECO:0000256" key="2">
    <source>
        <dbReference type="ARBA" id="ARBA00022679"/>
    </source>
</evidence>
<dbReference type="GO" id="GO:0009360">
    <property type="term" value="C:DNA polymerase III complex"/>
    <property type="evidence" value="ECO:0007669"/>
    <property type="project" value="TreeGrafter"/>
</dbReference>
<dbReference type="Pfam" id="PF21694">
    <property type="entry name" value="DNA_pol3_delta_C"/>
    <property type="match status" value="1"/>
</dbReference>
<dbReference type="GO" id="GO:0006261">
    <property type="term" value="P:DNA-templated DNA replication"/>
    <property type="evidence" value="ECO:0007669"/>
    <property type="project" value="TreeGrafter"/>
</dbReference>
<evidence type="ECO:0000256" key="7">
    <source>
        <dbReference type="ARBA" id="ARBA00049244"/>
    </source>
</evidence>
<keyword evidence="2 9" id="KW-0808">Transferase</keyword>
<evidence type="ECO:0000256" key="6">
    <source>
        <dbReference type="ARBA" id="ARBA00034754"/>
    </source>
</evidence>
<dbReference type="Gene3D" id="1.20.272.10">
    <property type="match status" value="1"/>
</dbReference>
<keyword evidence="4" id="KW-0235">DNA replication</keyword>
<dbReference type="EC" id="2.7.7.7" evidence="1"/>
<protein>
    <recommendedName>
        <fullName evidence="1">DNA-directed DNA polymerase</fullName>
        <ecNumber evidence="1">2.7.7.7</ecNumber>
    </recommendedName>
</protein>
<keyword evidence="5" id="KW-0239">DNA-directed DNA polymerase</keyword>
<comment type="similarity">
    <text evidence="6">Belongs to the DNA polymerase HolA subunit family.</text>
</comment>
<evidence type="ECO:0000313" key="9">
    <source>
        <dbReference type="EMBL" id="MBD8029115.1"/>
    </source>
</evidence>
<dbReference type="GO" id="GO:0003887">
    <property type="term" value="F:DNA-directed DNA polymerase activity"/>
    <property type="evidence" value="ECO:0007669"/>
    <property type="project" value="UniProtKB-KW"/>
</dbReference>
<dbReference type="InterPro" id="IPR008921">
    <property type="entry name" value="DNA_pol3_clamp-load_cplx_C"/>
</dbReference>
<dbReference type="EMBL" id="JACSPR010000001">
    <property type="protein sequence ID" value="MBD8029115.1"/>
    <property type="molecule type" value="Genomic_DNA"/>
</dbReference>
<dbReference type="Gene3D" id="1.10.8.60">
    <property type="match status" value="1"/>
</dbReference>
<reference evidence="9 10" key="1">
    <citation type="submission" date="2020-08" db="EMBL/GenBank/DDBJ databases">
        <title>A Genomic Blueprint of the Chicken Gut Microbiome.</title>
        <authorList>
            <person name="Gilroy R."/>
            <person name="Ravi A."/>
            <person name="Getino M."/>
            <person name="Pursley I."/>
            <person name="Horton D.L."/>
            <person name="Alikhan N.-F."/>
            <person name="Baker D."/>
            <person name="Gharbi K."/>
            <person name="Hall N."/>
            <person name="Watson M."/>
            <person name="Adriaenssens E.M."/>
            <person name="Foster-Nyarko E."/>
            <person name="Jarju S."/>
            <person name="Secka A."/>
            <person name="Antonio M."/>
            <person name="Oren A."/>
            <person name="Chaudhuri R."/>
            <person name="La Ragione R.M."/>
            <person name="Hildebrand F."/>
            <person name="Pallen M.J."/>
        </authorList>
    </citation>
    <scope>NUCLEOTIDE SEQUENCE [LARGE SCALE GENOMIC DNA]</scope>
    <source>
        <strain evidence="9 10">Sa1YVA5</strain>
    </source>
</reference>
<dbReference type="PANTHER" id="PTHR34388:SF1">
    <property type="entry name" value="DNA POLYMERASE III SUBUNIT DELTA"/>
    <property type="match status" value="1"/>
</dbReference>